<evidence type="ECO:0000256" key="4">
    <source>
        <dbReference type="ARBA" id="ARBA00022989"/>
    </source>
</evidence>
<evidence type="ECO:0000313" key="7">
    <source>
        <dbReference type="RefSeq" id="XP_008470865.1"/>
    </source>
</evidence>
<dbReference type="RefSeq" id="XP_008470865.1">
    <property type="nucleotide sequence ID" value="XM_008472643.3"/>
</dbReference>
<keyword evidence="3" id="KW-0812">Transmembrane</keyword>
<keyword evidence="6" id="KW-1185">Reference proteome</keyword>
<dbReference type="GeneID" id="103508109"/>
<dbReference type="KEGG" id="dci:103508109"/>
<dbReference type="Proteomes" id="UP000079169">
    <property type="component" value="Unplaced"/>
</dbReference>
<keyword evidence="4" id="KW-1133">Transmembrane helix</keyword>
<organism evidence="6 7">
    <name type="scientific">Diaphorina citri</name>
    <name type="common">Asian citrus psyllid</name>
    <dbReference type="NCBI Taxonomy" id="121845"/>
    <lineage>
        <taxon>Eukaryota</taxon>
        <taxon>Metazoa</taxon>
        <taxon>Ecdysozoa</taxon>
        <taxon>Arthropoda</taxon>
        <taxon>Hexapoda</taxon>
        <taxon>Insecta</taxon>
        <taxon>Pterygota</taxon>
        <taxon>Neoptera</taxon>
        <taxon>Paraneoptera</taxon>
        <taxon>Hemiptera</taxon>
        <taxon>Sternorrhyncha</taxon>
        <taxon>Psylloidea</taxon>
        <taxon>Psyllidae</taxon>
        <taxon>Diaphorininae</taxon>
        <taxon>Diaphorina</taxon>
    </lineage>
</organism>
<comment type="similarity">
    <text evidence="2">Belongs to the TMEM129 family.</text>
</comment>
<name>A0A1S3CZE2_DIACI</name>
<evidence type="ECO:0000256" key="2">
    <source>
        <dbReference type="ARBA" id="ARBA00007332"/>
    </source>
</evidence>
<reference evidence="7" key="1">
    <citation type="submission" date="2025-08" db="UniProtKB">
        <authorList>
            <consortium name="RefSeq"/>
        </authorList>
    </citation>
    <scope>IDENTIFICATION</scope>
</reference>
<protein>
    <submittedName>
        <fullName evidence="7">E3 ubiquitin-protein ligase TM129</fullName>
    </submittedName>
</protein>
<dbReference type="InterPro" id="IPR018801">
    <property type="entry name" value="TM129"/>
</dbReference>
<dbReference type="AlphaFoldDB" id="A0A1S3CZE2"/>
<evidence type="ECO:0000313" key="6">
    <source>
        <dbReference type="Proteomes" id="UP000079169"/>
    </source>
</evidence>
<evidence type="ECO:0000256" key="5">
    <source>
        <dbReference type="ARBA" id="ARBA00023136"/>
    </source>
</evidence>
<accession>A0A1S3CZE2</accession>
<dbReference type="Pfam" id="PF10272">
    <property type="entry name" value="Tmpp129"/>
    <property type="match status" value="1"/>
</dbReference>
<dbReference type="GO" id="GO:0016567">
    <property type="term" value="P:protein ubiquitination"/>
    <property type="evidence" value="ECO:0007669"/>
    <property type="project" value="InterPro"/>
</dbReference>
<dbReference type="PANTHER" id="PTHR31322:SF2">
    <property type="entry name" value="E3 UBIQUITIN-PROTEIN LIGASE TM129"/>
    <property type="match status" value="1"/>
</dbReference>
<sequence>MKMTDSGFEIFKLDFAAPWGKIYLSLYSHGSVLLPMMAYIYICYWKRGNFHCHPIREKLEAFVTQAEPSWHLIAVNISNEFRRNDTLVIRLGTTGKLVITNSWLIKVSLYDVNFALQRDASLTCVDSDVHHISPEGAQNVQYLTIQVKSSTPRVEGFSFRLNAEDFHTINDRLQHNITILPHVSFHKSRIQHFLEVFRTFITSNPTHLMEEDPELCIGCMSIAAEVKLVRHCVEEGGENPCGSCQCRPMWCMDCMGKWFALRQDQNVPHLWMSSKCTCPMCRVTFCLLDVCPVRKIGNAG</sequence>
<dbReference type="STRING" id="121845.A0A1S3CZE2"/>
<dbReference type="GO" id="GO:0016020">
    <property type="term" value="C:membrane"/>
    <property type="evidence" value="ECO:0007669"/>
    <property type="project" value="UniProtKB-SubCell"/>
</dbReference>
<evidence type="ECO:0000256" key="3">
    <source>
        <dbReference type="ARBA" id="ARBA00022692"/>
    </source>
</evidence>
<proteinExistence type="inferred from homology"/>
<dbReference type="PaxDb" id="121845-A0A1S3CZE2"/>
<dbReference type="OMA" id="KFATGPP"/>
<dbReference type="GO" id="GO:0061630">
    <property type="term" value="F:ubiquitin protein ligase activity"/>
    <property type="evidence" value="ECO:0007669"/>
    <property type="project" value="InterPro"/>
</dbReference>
<comment type="subcellular location">
    <subcellularLocation>
        <location evidence="1">Membrane</location>
        <topology evidence="1">Multi-pass membrane protein</topology>
    </subcellularLocation>
</comment>
<keyword evidence="5" id="KW-0472">Membrane</keyword>
<dbReference type="GO" id="GO:0005783">
    <property type="term" value="C:endoplasmic reticulum"/>
    <property type="evidence" value="ECO:0007669"/>
    <property type="project" value="TreeGrafter"/>
</dbReference>
<evidence type="ECO:0000256" key="1">
    <source>
        <dbReference type="ARBA" id="ARBA00004141"/>
    </source>
</evidence>
<dbReference type="PANTHER" id="PTHR31322">
    <property type="entry name" value="E3 UBIQUITIN-PROTEIN LIGASE TM129"/>
    <property type="match status" value="1"/>
</dbReference>
<gene>
    <name evidence="7" type="primary">LOC103508109</name>
</gene>